<sequence>MAMWYCDMHLPAFYDQPSNPKPQPLQRCDCGSPVSLLKPNRTTRASPWQCLRCGTIMLATVERKGGAEFHGGVRPAHFRQIYSRLPLQSLVLPCRLSNEDIRQLRNCAECAELRAHDLRTSTRYAISAPLTAISLNEKFAVTGEPAVAYSIDISTRGLAILYPAPTTAPLYAIDFLDSSLNVPPVILRPIRCSRLGSGYAIAGEFVCRVDY</sequence>
<proteinExistence type="predicted"/>
<organism evidence="1 2">
    <name type="scientific">Lacipirellula limnantheis</name>
    <dbReference type="NCBI Taxonomy" id="2528024"/>
    <lineage>
        <taxon>Bacteria</taxon>
        <taxon>Pseudomonadati</taxon>
        <taxon>Planctomycetota</taxon>
        <taxon>Planctomycetia</taxon>
        <taxon>Pirellulales</taxon>
        <taxon>Lacipirellulaceae</taxon>
        <taxon>Lacipirellula</taxon>
    </lineage>
</organism>
<keyword evidence="2" id="KW-1185">Reference proteome</keyword>
<gene>
    <name evidence="1" type="ORF">I41_24860</name>
</gene>
<evidence type="ECO:0000313" key="2">
    <source>
        <dbReference type="Proteomes" id="UP000317909"/>
    </source>
</evidence>
<dbReference type="AlphaFoldDB" id="A0A517TY48"/>
<dbReference type="Proteomes" id="UP000317909">
    <property type="component" value="Chromosome"/>
</dbReference>
<name>A0A517TY48_9BACT</name>
<dbReference type="KEGG" id="llh:I41_24860"/>
<accession>A0A517TY48</accession>
<dbReference type="EMBL" id="CP036339">
    <property type="protein sequence ID" value="QDT73297.1"/>
    <property type="molecule type" value="Genomic_DNA"/>
</dbReference>
<protein>
    <recommendedName>
        <fullName evidence="3">PilZ domain-containing protein</fullName>
    </recommendedName>
</protein>
<evidence type="ECO:0008006" key="3">
    <source>
        <dbReference type="Google" id="ProtNLM"/>
    </source>
</evidence>
<evidence type="ECO:0000313" key="1">
    <source>
        <dbReference type="EMBL" id="QDT73297.1"/>
    </source>
</evidence>
<reference evidence="1 2" key="1">
    <citation type="submission" date="2019-02" db="EMBL/GenBank/DDBJ databases">
        <title>Deep-cultivation of Planctomycetes and their phenomic and genomic characterization uncovers novel biology.</title>
        <authorList>
            <person name="Wiegand S."/>
            <person name="Jogler M."/>
            <person name="Boedeker C."/>
            <person name="Pinto D."/>
            <person name="Vollmers J."/>
            <person name="Rivas-Marin E."/>
            <person name="Kohn T."/>
            <person name="Peeters S.H."/>
            <person name="Heuer A."/>
            <person name="Rast P."/>
            <person name="Oberbeckmann S."/>
            <person name="Bunk B."/>
            <person name="Jeske O."/>
            <person name="Meyerdierks A."/>
            <person name="Storesund J.E."/>
            <person name="Kallscheuer N."/>
            <person name="Luecker S."/>
            <person name="Lage O.M."/>
            <person name="Pohl T."/>
            <person name="Merkel B.J."/>
            <person name="Hornburger P."/>
            <person name="Mueller R.-W."/>
            <person name="Bruemmer F."/>
            <person name="Labrenz M."/>
            <person name="Spormann A.M."/>
            <person name="Op den Camp H."/>
            <person name="Overmann J."/>
            <person name="Amann R."/>
            <person name="Jetten M.S.M."/>
            <person name="Mascher T."/>
            <person name="Medema M.H."/>
            <person name="Devos D.P."/>
            <person name="Kaster A.-K."/>
            <person name="Ovreas L."/>
            <person name="Rohde M."/>
            <person name="Galperin M.Y."/>
            <person name="Jogler C."/>
        </authorList>
    </citation>
    <scope>NUCLEOTIDE SEQUENCE [LARGE SCALE GENOMIC DNA]</scope>
    <source>
        <strain evidence="1 2">I41</strain>
    </source>
</reference>